<dbReference type="EMBL" id="CAACXN010000020">
    <property type="protein sequence ID" value="VEW15296.1"/>
    <property type="molecule type" value="Genomic_DNA"/>
</dbReference>
<dbReference type="GeneID" id="99775283"/>
<feature type="transmembrane region" description="Helical" evidence="8">
    <location>
        <begin position="260"/>
        <end position="285"/>
    </location>
</feature>
<evidence type="ECO:0000313" key="10">
    <source>
        <dbReference type="EMBL" id="PAK93072.1"/>
    </source>
</evidence>
<evidence type="ECO:0000256" key="5">
    <source>
        <dbReference type="ARBA" id="ARBA00022989"/>
    </source>
</evidence>
<dbReference type="Proteomes" id="UP000386281">
    <property type="component" value="Unassembled WGS sequence"/>
</dbReference>
<evidence type="ECO:0000256" key="6">
    <source>
        <dbReference type="ARBA" id="ARBA00023136"/>
    </source>
</evidence>
<protein>
    <submittedName>
        <fullName evidence="10">MFS transporter</fullName>
    </submittedName>
    <submittedName>
        <fullName evidence="12">Proline porter II</fullName>
    </submittedName>
</protein>
<feature type="region of interest" description="Disordered" evidence="7">
    <location>
        <begin position="1"/>
        <end position="29"/>
    </location>
</feature>
<reference evidence="11 15" key="3">
    <citation type="submission" date="2020-12" db="EMBL/GenBank/DDBJ databases">
        <title>FDA dAtabase for Regulatory Grade micrObial Sequences (FDA-ARGOS): Supporting development and validation of Infectious Disease Dx tests.</title>
        <authorList>
            <person name="Sproer C."/>
            <person name="Gronow S."/>
            <person name="Severitt S."/>
            <person name="Schroder I."/>
            <person name="Tallon L."/>
            <person name="Sadzewicz L."/>
            <person name="Zhao X."/>
            <person name="Boylan J."/>
            <person name="Ott S."/>
            <person name="Bowen H."/>
            <person name="Vavikolanu K."/>
            <person name="Mehta A."/>
            <person name="Aluvathingal J."/>
            <person name="Nadendla S."/>
            <person name="Lowell S."/>
            <person name="Myers T."/>
            <person name="Yan Y."/>
            <person name="Sichtig H."/>
        </authorList>
    </citation>
    <scope>NUCLEOTIDE SEQUENCE [LARGE SCALE GENOMIC DNA]</scope>
    <source>
        <strain evidence="11 15">FDAARGOS_902</strain>
    </source>
</reference>
<feature type="domain" description="Major facilitator superfamily (MFS) profile" evidence="9">
    <location>
        <begin position="35"/>
        <end position="444"/>
    </location>
</feature>
<feature type="transmembrane region" description="Helical" evidence="8">
    <location>
        <begin position="138"/>
        <end position="160"/>
    </location>
</feature>
<dbReference type="Proteomes" id="UP000594979">
    <property type="component" value="Chromosome"/>
</dbReference>
<proteinExistence type="predicted"/>
<evidence type="ECO:0000313" key="14">
    <source>
        <dbReference type="Proteomes" id="UP000386281"/>
    </source>
</evidence>
<feature type="transmembrane region" description="Helical" evidence="8">
    <location>
        <begin position="207"/>
        <end position="226"/>
    </location>
</feature>
<dbReference type="GO" id="GO:0022857">
    <property type="term" value="F:transmembrane transporter activity"/>
    <property type="evidence" value="ECO:0007669"/>
    <property type="project" value="InterPro"/>
</dbReference>
<evidence type="ECO:0000256" key="3">
    <source>
        <dbReference type="ARBA" id="ARBA00022475"/>
    </source>
</evidence>
<dbReference type="AlphaFoldDB" id="A0A269Z5J2"/>
<dbReference type="EMBL" id="CP065682">
    <property type="protein sequence ID" value="QPS35179.1"/>
    <property type="molecule type" value="Genomic_DNA"/>
</dbReference>
<evidence type="ECO:0000256" key="1">
    <source>
        <dbReference type="ARBA" id="ARBA00004651"/>
    </source>
</evidence>
<feature type="transmembrane region" description="Helical" evidence="8">
    <location>
        <begin position="108"/>
        <end position="126"/>
    </location>
</feature>
<keyword evidence="4 8" id="KW-0812">Transmembrane</keyword>
<reference evidence="10 13" key="1">
    <citation type="submission" date="2017-04" db="EMBL/GenBank/DDBJ databases">
        <title>Kefir bacterial isolates.</title>
        <authorList>
            <person name="Kim Y."/>
            <person name="Blasche S."/>
            <person name="Patil K.R."/>
        </authorList>
    </citation>
    <scope>NUCLEOTIDE SEQUENCE [LARGE SCALE GENOMIC DNA]</scope>
    <source>
        <strain evidence="10 13">OG2</strain>
    </source>
</reference>
<evidence type="ECO:0000256" key="8">
    <source>
        <dbReference type="SAM" id="Phobius"/>
    </source>
</evidence>
<evidence type="ECO:0000256" key="2">
    <source>
        <dbReference type="ARBA" id="ARBA00022448"/>
    </source>
</evidence>
<evidence type="ECO:0000313" key="12">
    <source>
        <dbReference type="EMBL" id="VEW15296.1"/>
    </source>
</evidence>
<dbReference type="Gene3D" id="1.20.1250.20">
    <property type="entry name" value="MFS general substrate transporter like domains"/>
    <property type="match status" value="2"/>
</dbReference>
<evidence type="ECO:0000313" key="11">
    <source>
        <dbReference type="EMBL" id="QPS35179.1"/>
    </source>
</evidence>
<dbReference type="GO" id="GO:0005886">
    <property type="term" value="C:plasma membrane"/>
    <property type="evidence" value="ECO:0007669"/>
    <property type="project" value="UniProtKB-SubCell"/>
</dbReference>
<gene>
    <name evidence="12" type="primary">proP_6</name>
    <name evidence="10" type="ORF">B8X04_16090</name>
    <name evidence="11" type="ORF">I6G59_07745</name>
    <name evidence="12" type="ORF">NCTC12391_03457</name>
</gene>
<dbReference type="PANTHER" id="PTHR43045:SF1">
    <property type="entry name" value="SHIKIMATE TRANSPORTER"/>
    <property type="match status" value="1"/>
</dbReference>
<feature type="transmembrane region" description="Helical" evidence="8">
    <location>
        <begin position="50"/>
        <end position="69"/>
    </location>
</feature>
<evidence type="ECO:0000259" key="9">
    <source>
        <dbReference type="PROSITE" id="PS50850"/>
    </source>
</evidence>
<dbReference type="Proteomes" id="UP000216867">
    <property type="component" value="Unassembled WGS sequence"/>
</dbReference>
<keyword evidence="2" id="KW-0813">Transport</keyword>
<comment type="subcellular location">
    <subcellularLocation>
        <location evidence="1">Cell membrane</location>
        <topology evidence="1">Multi-pass membrane protein</topology>
    </subcellularLocation>
</comment>
<dbReference type="PROSITE" id="PS50850">
    <property type="entry name" value="MFS"/>
    <property type="match status" value="1"/>
</dbReference>
<dbReference type="EMBL" id="NCWY01000020">
    <property type="protein sequence ID" value="PAK93072.1"/>
    <property type="molecule type" value="Genomic_DNA"/>
</dbReference>
<name>A0A269Z5J2_9MICO</name>
<evidence type="ECO:0000313" key="15">
    <source>
        <dbReference type="Proteomes" id="UP000594979"/>
    </source>
</evidence>
<keyword evidence="3" id="KW-1003">Cell membrane</keyword>
<keyword evidence="6 8" id="KW-0472">Membrane</keyword>
<feature type="transmembrane region" description="Helical" evidence="8">
    <location>
        <begin position="418"/>
        <end position="439"/>
    </location>
</feature>
<organism evidence="10 13">
    <name type="scientific">Brevibacterium casei</name>
    <dbReference type="NCBI Taxonomy" id="33889"/>
    <lineage>
        <taxon>Bacteria</taxon>
        <taxon>Bacillati</taxon>
        <taxon>Actinomycetota</taxon>
        <taxon>Actinomycetes</taxon>
        <taxon>Micrococcales</taxon>
        <taxon>Brevibacteriaceae</taxon>
        <taxon>Brevibacterium</taxon>
    </lineage>
</organism>
<dbReference type="InterPro" id="IPR011701">
    <property type="entry name" value="MFS"/>
</dbReference>
<dbReference type="Pfam" id="PF07690">
    <property type="entry name" value="MFS_1"/>
    <property type="match status" value="1"/>
</dbReference>
<dbReference type="SUPFAM" id="SSF103473">
    <property type="entry name" value="MFS general substrate transporter"/>
    <property type="match status" value="1"/>
</dbReference>
<dbReference type="InterPro" id="IPR036259">
    <property type="entry name" value="MFS_trans_sf"/>
</dbReference>
<dbReference type="InterPro" id="IPR020846">
    <property type="entry name" value="MFS_dom"/>
</dbReference>
<feature type="transmembrane region" description="Helical" evidence="8">
    <location>
        <begin position="172"/>
        <end position="195"/>
    </location>
</feature>
<accession>A0A269Z5J2</accession>
<feature type="transmembrane region" description="Helical" evidence="8">
    <location>
        <begin position="75"/>
        <end position="96"/>
    </location>
</feature>
<feature type="transmembrane region" description="Helical" evidence="8">
    <location>
        <begin position="390"/>
        <end position="412"/>
    </location>
</feature>
<evidence type="ECO:0000256" key="7">
    <source>
        <dbReference type="SAM" id="MobiDB-lite"/>
    </source>
</evidence>
<dbReference type="PANTHER" id="PTHR43045">
    <property type="entry name" value="SHIKIMATE TRANSPORTER"/>
    <property type="match status" value="1"/>
</dbReference>
<feature type="transmembrane region" description="Helical" evidence="8">
    <location>
        <begin position="326"/>
        <end position="345"/>
    </location>
</feature>
<keyword evidence="5 8" id="KW-1133">Transmembrane helix</keyword>
<evidence type="ECO:0000256" key="4">
    <source>
        <dbReference type="ARBA" id="ARBA00022692"/>
    </source>
</evidence>
<sequence>MTQPVDPTSRPDPGTGPGSGTEAGSTPDPREVRTVLASGFLGTMLEYYDFMLYATAASLVFGPLFFSSLGPQGALLASFSTLAVGYFVRPIGGIVLGHFGDKIGRKPILVVSLILIGVATVGIGLLPTTQDGNYTGAILLVALRLVQGFAVGGEITGAALMAVEHAPARSRAFAGAVAVAGGPAGAVLATLAVAAMAQISGDHFLDWGWRVPFLISGVLVIAAFIIRLRVTESPLIEQLEAKRKARKLPLLEVFRSHTRIILIGIAVCGAMYITQQLVTVYGLALANQNGVDQSDSLYVKAGGALALMFTTIFFARLSDRVGKAKVLLGGALAGAVFAIPVLTLLSNGTVWGFVLAILLGNVIVQGALYGPFAAFVAAHLPPAVRFTGTALTYNIGSILGGLAPTVAASLAVVFAGEYLPMGIVWTVCMLIAAAAILLAPKPVNPVQTGADALVAKR</sequence>
<evidence type="ECO:0000313" key="13">
    <source>
        <dbReference type="Proteomes" id="UP000216867"/>
    </source>
</evidence>
<feature type="transmembrane region" description="Helical" evidence="8">
    <location>
        <begin position="297"/>
        <end position="314"/>
    </location>
</feature>
<feature type="transmembrane region" description="Helical" evidence="8">
    <location>
        <begin position="351"/>
        <end position="378"/>
    </location>
</feature>
<dbReference type="KEGG" id="bcau:I6G59_07745"/>
<reference evidence="12 14" key="2">
    <citation type="submission" date="2019-02" db="EMBL/GenBank/DDBJ databases">
        <authorList>
            <consortium name="Pathogen Informatics"/>
        </authorList>
    </citation>
    <scope>NUCLEOTIDE SEQUENCE [LARGE SCALE GENOMIC DNA]</scope>
    <source>
        <strain evidence="12 14">3012STDY7078520</strain>
    </source>
</reference>
<dbReference type="RefSeq" id="WP_095376797.1">
    <property type="nucleotide sequence ID" value="NZ_CAACXN010000020.1"/>
</dbReference>